<protein>
    <submittedName>
        <fullName evidence="2">Uncharacterized protein</fullName>
    </submittedName>
</protein>
<reference evidence="2 3" key="1">
    <citation type="submission" date="2020-08" db="EMBL/GenBank/DDBJ databases">
        <title>Sequencing the genomes of 1000 actinobacteria strains.</title>
        <authorList>
            <person name="Klenk H.-P."/>
        </authorList>
    </citation>
    <scope>NUCLEOTIDE SEQUENCE [LARGE SCALE GENOMIC DNA]</scope>
    <source>
        <strain evidence="2 3">DSM 44551</strain>
    </source>
</reference>
<feature type="signal peptide" evidence="1">
    <location>
        <begin position="1"/>
        <end position="35"/>
    </location>
</feature>
<evidence type="ECO:0000313" key="3">
    <source>
        <dbReference type="Proteomes" id="UP000572635"/>
    </source>
</evidence>
<evidence type="ECO:0000256" key="1">
    <source>
        <dbReference type="SAM" id="SignalP"/>
    </source>
</evidence>
<name>A0A7W8VBL3_9ACTN</name>
<accession>A0A7W8VBL3</accession>
<keyword evidence="1" id="KW-0732">Signal</keyword>
<dbReference type="Proteomes" id="UP000572635">
    <property type="component" value="Unassembled WGS sequence"/>
</dbReference>
<sequence length="369" mass="38770">MTRRAGARPTRTAGTAAVAGLALAAVAAAPAQAQAAWEQVHGSGEAGGSFDAVAAAGPDAVWAFGDDSAQNDGTTWIHRWDGAEWTREPTPDDWTVVPSAADAASADDVWAAGVSPQDGASALHYDGSSWSAVELDPALRPTDIEAVSSDAVWMLSEPVDGWDRAAFFDGEIWRDYPAPTVDRALSAVAEDDVFAVGRKGAQPGVDRWNGTEWQEMELPEVELPGGESDATFNDVVAPAADDVWAVGHVFWKDGEEKNHYRPLIGHYDGESWTVRADGEAEGSYVAVAEDGRGGLWIEDGGWNPVFVHRAADGATTRHEVDGGKYDLSVTSLASVPGGHGAVAAGTAFEEGAPDVFTDHGVVFGTGDWK</sequence>
<comment type="caution">
    <text evidence="2">The sequence shown here is derived from an EMBL/GenBank/DDBJ whole genome shotgun (WGS) entry which is preliminary data.</text>
</comment>
<feature type="chain" id="PRO_5031296668" evidence="1">
    <location>
        <begin position="36"/>
        <end position="369"/>
    </location>
</feature>
<keyword evidence="3" id="KW-1185">Reference proteome</keyword>
<dbReference type="EMBL" id="JACHDB010000001">
    <property type="protein sequence ID" value="MBB5429999.1"/>
    <property type="molecule type" value="Genomic_DNA"/>
</dbReference>
<proteinExistence type="predicted"/>
<organism evidence="2 3">
    <name type="scientific">Nocardiopsis composta</name>
    <dbReference type="NCBI Taxonomy" id="157465"/>
    <lineage>
        <taxon>Bacteria</taxon>
        <taxon>Bacillati</taxon>
        <taxon>Actinomycetota</taxon>
        <taxon>Actinomycetes</taxon>
        <taxon>Streptosporangiales</taxon>
        <taxon>Nocardiopsidaceae</taxon>
        <taxon>Nocardiopsis</taxon>
    </lineage>
</organism>
<dbReference type="RefSeq" id="WP_184387543.1">
    <property type="nucleotide sequence ID" value="NZ_JACHDB010000001.1"/>
</dbReference>
<evidence type="ECO:0000313" key="2">
    <source>
        <dbReference type="EMBL" id="MBB5429999.1"/>
    </source>
</evidence>
<gene>
    <name evidence="2" type="ORF">HDA36_000083</name>
</gene>
<dbReference type="AlphaFoldDB" id="A0A7W8VBL3"/>